<keyword evidence="2" id="KW-1185">Reference proteome</keyword>
<sequence>MTIFLSFASIEYSKKSCCFIPDFFGSRSIAMVCFGRYSKNAPLPADGSITTDSSSFTIFSSMFTHVSATSLLV</sequence>
<evidence type="ECO:0000313" key="2">
    <source>
        <dbReference type="Proteomes" id="UP000202419"/>
    </source>
</evidence>
<organism evidence="1 2">
    <name type="scientific">Paramecium bursaria Chlorella virus NY2A</name>
    <name type="common">PBCV-NY2A</name>
    <dbReference type="NCBI Taxonomy" id="46021"/>
    <lineage>
        <taxon>Viruses</taxon>
        <taxon>Varidnaviria</taxon>
        <taxon>Bamfordvirae</taxon>
        <taxon>Nucleocytoviricota</taxon>
        <taxon>Megaviricetes</taxon>
        <taxon>Algavirales</taxon>
        <taxon>Phycodnaviridae</taxon>
        <taxon>Chlorovirus</taxon>
        <taxon>Chlorovirus americanus</taxon>
    </lineage>
</organism>
<dbReference type="RefSeq" id="YP_001497556.1">
    <property type="nucleotide sequence ID" value="NC_009898.1"/>
</dbReference>
<gene>
    <name evidence="1" type="primary">b360L</name>
    <name evidence="1" type="ORF">NY2A_b360L</name>
</gene>
<organismHost>
    <name type="scientific">Chlorella</name>
    <dbReference type="NCBI Taxonomy" id="3071"/>
</organismHost>
<proteinExistence type="predicted"/>
<accession>A7IWN5</accession>
<dbReference type="GeneID" id="5659316"/>
<evidence type="ECO:0000313" key="1">
    <source>
        <dbReference type="EMBL" id="ABT14759.1"/>
    </source>
</evidence>
<dbReference type="EMBL" id="DQ491002">
    <property type="protein sequence ID" value="ABT14759.1"/>
    <property type="molecule type" value="Genomic_DNA"/>
</dbReference>
<dbReference type="Proteomes" id="UP000202419">
    <property type="component" value="Segment"/>
</dbReference>
<reference evidence="1 2" key="1">
    <citation type="journal article" date="2007" name="Virology">
        <title>Sequence and annotation of the 369-kb NY-2A and the 345-kb AR158 viruses that infect Chlorella NC64A.</title>
        <authorList>
            <person name="Fitzgerald L.A."/>
            <person name="Graves M.V."/>
            <person name="Li X."/>
            <person name="Feldblyum T."/>
            <person name="Nierman W.C."/>
            <person name="Van Etten J.L."/>
        </authorList>
    </citation>
    <scope>NUCLEOTIDE SEQUENCE [LARGE SCALE GENOMIC DNA]</scope>
    <source>
        <strain evidence="1 2">NY-2A</strain>
    </source>
</reference>
<protein>
    <submittedName>
        <fullName evidence="1">Uncharacterized protein b360L</fullName>
    </submittedName>
</protein>
<name>A7IWN5_PBCVN</name>
<dbReference type="KEGG" id="vg:5659316"/>